<evidence type="ECO:0000313" key="4">
    <source>
        <dbReference type="EMBL" id="RWX51574.1"/>
    </source>
</evidence>
<reference evidence="5 6" key="1">
    <citation type="submission" date="2017-01" db="EMBL/GenBank/DDBJ databases">
        <title>The cable genome- insights into the physiology and evolution of filamentous bacteria capable of sulfide oxidation via long distance electron transfer.</title>
        <authorList>
            <person name="Schreiber L."/>
            <person name="Bjerg J.T."/>
            <person name="Boggild A."/>
            <person name="Van De Vossenberg J."/>
            <person name="Meysman F."/>
            <person name="Nielsen L.P."/>
            <person name="Schramm A."/>
            <person name="Kjeldsen K.U."/>
        </authorList>
    </citation>
    <scope>NUCLEOTIDE SEQUENCE [LARGE SCALE GENOMIC DNA]</scope>
    <source>
        <strain evidence="3">A2</strain>
        <strain evidence="4">A5</strain>
    </source>
</reference>
<evidence type="ECO:0000313" key="5">
    <source>
        <dbReference type="Proteomes" id="UP000286862"/>
    </source>
</evidence>
<sequence length="102" mass="11208">MRQKRKIFSCCLRSIKQRRTESPEEVRPLSECCGCSRVRVCRVSGERSDCGRMAALGVLPGTVLELLCPARGRGRKQCMVRINGGTLSLDALTAQNILVCPA</sequence>
<keyword evidence="6" id="KW-1185">Reference proteome</keyword>
<organism evidence="3 5">
    <name type="scientific">Candidatus Electrothrix marina</name>
    <dbReference type="NCBI Taxonomy" id="1859130"/>
    <lineage>
        <taxon>Bacteria</taxon>
        <taxon>Pseudomonadati</taxon>
        <taxon>Thermodesulfobacteriota</taxon>
        <taxon>Desulfobulbia</taxon>
        <taxon>Desulfobulbales</taxon>
        <taxon>Desulfobulbaceae</taxon>
        <taxon>Candidatus Electrothrix</taxon>
    </lineage>
</organism>
<dbReference type="Proteomes" id="UP000288892">
    <property type="component" value="Unassembled WGS sequence"/>
</dbReference>
<proteinExistence type="predicted"/>
<dbReference type="InterPro" id="IPR007167">
    <property type="entry name" value="Fe-transptr_FeoA-like"/>
</dbReference>
<evidence type="ECO:0000313" key="6">
    <source>
        <dbReference type="Proteomes" id="UP000288892"/>
    </source>
</evidence>
<dbReference type="EMBL" id="MTKS01000114">
    <property type="protein sequence ID" value="RWX51574.1"/>
    <property type="molecule type" value="Genomic_DNA"/>
</dbReference>
<name>A0A3S3QTJ3_9BACT</name>
<dbReference type="Pfam" id="PF04023">
    <property type="entry name" value="FeoA"/>
    <property type="match status" value="1"/>
</dbReference>
<evidence type="ECO:0000313" key="3">
    <source>
        <dbReference type="EMBL" id="RWX47345.1"/>
    </source>
</evidence>
<gene>
    <name evidence="3" type="ORF">VT99_11691</name>
    <name evidence="4" type="ORF">VU01_11143</name>
</gene>
<evidence type="ECO:0000256" key="1">
    <source>
        <dbReference type="ARBA" id="ARBA00023004"/>
    </source>
</evidence>
<dbReference type="InterPro" id="IPR038157">
    <property type="entry name" value="FeoA_core_dom"/>
</dbReference>
<dbReference type="Proteomes" id="UP000286862">
    <property type="component" value="Unassembled WGS sequence"/>
</dbReference>
<dbReference type="EMBL" id="MTKQ01000169">
    <property type="protein sequence ID" value="RWX47345.1"/>
    <property type="molecule type" value="Genomic_DNA"/>
</dbReference>
<keyword evidence="1" id="KW-0408">Iron</keyword>
<dbReference type="SUPFAM" id="SSF50037">
    <property type="entry name" value="C-terminal domain of transcriptional repressors"/>
    <property type="match status" value="1"/>
</dbReference>
<accession>A0A3S3QTJ3</accession>
<protein>
    <submittedName>
        <fullName evidence="3">FeoA domain-containing protein</fullName>
    </submittedName>
</protein>
<comment type="caution">
    <text evidence="3">The sequence shown here is derived from an EMBL/GenBank/DDBJ whole genome shotgun (WGS) entry which is preliminary data.</text>
</comment>
<feature type="domain" description="Ferrous iron transporter FeoA-like" evidence="2">
    <location>
        <begin position="27"/>
        <end position="101"/>
    </location>
</feature>
<dbReference type="AlphaFoldDB" id="A0A3S3QTJ3"/>
<dbReference type="GO" id="GO:0046914">
    <property type="term" value="F:transition metal ion binding"/>
    <property type="evidence" value="ECO:0007669"/>
    <property type="project" value="InterPro"/>
</dbReference>
<dbReference type="InterPro" id="IPR008988">
    <property type="entry name" value="Transcriptional_repressor_C"/>
</dbReference>
<dbReference type="Gene3D" id="2.30.30.90">
    <property type="match status" value="1"/>
</dbReference>
<evidence type="ECO:0000259" key="2">
    <source>
        <dbReference type="SMART" id="SM00899"/>
    </source>
</evidence>
<dbReference type="SMART" id="SM00899">
    <property type="entry name" value="FeoA"/>
    <property type="match status" value="1"/>
</dbReference>